<organism evidence="7 8">
    <name type="scientific">Candidatus Adlerbacteria bacterium RIFCSPHIGHO2_12_FULL_53_18</name>
    <dbReference type="NCBI Taxonomy" id="1797242"/>
    <lineage>
        <taxon>Bacteria</taxon>
        <taxon>Candidatus Adleribacteriota</taxon>
    </lineage>
</organism>
<keyword evidence="4 6" id="KW-1133">Transmembrane helix</keyword>
<comment type="caution">
    <text evidence="7">The sequence shown here is derived from an EMBL/GenBank/DDBJ whole genome shotgun (WGS) entry which is preliminary data.</text>
</comment>
<feature type="transmembrane region" description="Helical" evidence="6">
    <location>
        <begin position="208"/>
        <end position="230"/>
    </location>
</feature>
<dbReference type="InterPro" id="IPR002549">
    <property type="entry name" value="AI-2E-like"/>
</dbReference>
<feature type="transmembrane region" description="Helical" evidence="6">
    <location>
        <begin position="33"/>
        <end position="54"/>
    </location>
</feature>
<evidence type="ECO:0000256" key="2">
    <source>
        <dbReference type="ARBA" id="ARBA00009773"/>
    </source>
</evidence>
<reference evidence="7 8" key="1">
    <citation type="journal article" date="2016" name="Nat. Commun.">
        <title>Thousands of microbial genomes shed light on interconnected biogeochemical processes in an aquifer system.</title>
        <authorList>
            <person name="Anantharaman K."/>
            <person name="Brown C.T."/>
            <person name="Hug L.A."/>
            <person name="Sharon I."/>
            <person name="Castelle C.J."/>
            <person name="Probst A.J."/>
            <person name="Thomas B.C."/>
            <person name="Singh A."/>
            <person name="Wilkins M.J."/>
            <person name="Karaoz U."/>
            <person name="Brodie E.L."/>
            <person name="Williams K.H."/>
            <person name="Hubbard S.S."/>
            <person name="Banfield J.F."/>
        </authorList>
    </citation>
    <scope>NUCLEOTIDE SEQUENCE [LARGE SCALE GENOMIC DNA]</scope>
</reference>
<dbReference type="Pfam" id="PF01594">
    <property type="entry name" value="AI-2E_transport"/>
    <property type="match status" value="1"/>
</dbReference>
<evidence type="ECO:0008006" key="9">
    <source>
        <dbReference type="Google" id="ProtNLM"/>
    </source>
</evidence>
<dbReference type="AlphaFoldDB" id="A0A1F4XSW1"/>
<evidence type="ECO:0000256" key="6">
    <source>
        <dbReference type="SAM" id="Phobius"/>
    </source>
</evidence>
<dbReference type="PANTHER" id="PTHR21716">
    <property type="entry name" value="TRANSMEMBRANE PROTEIN"/>
    <property type="match status" value="1"/>
</dbReference>
<feature type="transmembrane region" description="Helical" evidence="6">
    <location>
        <begin position="66"/>
        <end position="86"/>
    </location>
</feature>
<keyword evidence="3 6" id="KW-0812">Transmembrane</keyword>
<name>A0A1F4XSW1_9BACT</name>
<dbReference type="GO" id="GO:0016020">
    <property type="term" value="C:membrane"/>
    <property type="evidence" value="ECO:0007669"/>
    <property type="project" value="UniProtKB-SubCell"/>
</dbReference>
<keyword evidence="5 6" id="KW-0472">Membrane</keyword>
<feature type="transmembrane region" description="Helical" evidence="6">
    <location>
        <begin position="273"/>
        <end position="292"/>
    </location>
</feature>
<evidence type="ECO:0000256" key="1">
    <source>
        <dbReference type="ARBA" id="ARBA00004141"/>
    </source>
</evidence>
<dbReference type="EMBL" id="MEWW01000010">
    <property type="protein sequence ID" value="OGC84684.1"/>
    <property type="molecule type" value="Genomic_DNA"/>
</dbReference>
<comment type="subcellular location">
    <subcellularLocation>
        <location evidence="1">Membrane</location>
        <topology evidence="1">Multi-pass membrane protein</topology>
    </subcellularLocation>
</comment>
<feature type="transmembrane region" description="Helical" evidence="6">
    <location>
        <begin position="304"/>
        <end position="337"/>
    </location>
</feature>
<feature type="transmembrane region" description="Helical" evidence="6">
    <location>
        <begin position="242"/>
        <end position="266"/>
    </location>
</feature>
<proteinExistence type="inferred from homology"/>
<evidence type="ECO:0000256" key="3">
    <source>
        <dbReference type="ARBA" id="ARBA00022692"/>
    </source>
</evidence>
<feature type="transmembrane region" description="Helical" evidence="6">
    <location>
        <begin position="9"/>
        <end position="27"/>
    </location>
</feature>
<comment type="similarity">
    <text evidence="2">Belongs to the autoinducer-2 exporter (AI-2E) (TC 2.A.86) family.</text>
</comment>
<evidence type="ECO:0000313" key="8">
    <source>
        <dbReference type="Proteomes" id="UP000178091"/>
    </source>
</evidence>
<feature type="transmembrane region" description="Helical" evidence="6">
    <location>
        <begin position="151"/>
        <end position="173"/>
    </location>
</feature>
<accession>A0A1F4XSW1</accession>
<evidence type="ECO:0000256" key="4">
    <source>
        <dbReference type="ARBA" id="ARBA00022989"/>
    </source>
</evidence>
<protein>
    <recommendedName>
        <fullName evidence="9">AI-2E family transporter</fullName>
    </recommendedName>
</protein>
<evidence type="ECO:0000313" key="7">
    <source>
        <dbReference type="EMBL" id="OGC84684.1"/>
    </source>
</evidence>
<evidence type="ECO:0000256" key="5">
    <source>
        <dbReference type="ARBA" id="ARBA00023136"/>
    </source>
</evidence>
<sequence>MRLDTLRPYFLLAILLGALALVVLVLQPFLAPLALAAIFAVVLRPIFNNIFLYVGRSHALAGLATLLVALVCILVPLGLVTTQIVVEARDLYATLTGGEGFAVTQSLLEQGVAAVSQFVPGITLNAESIIAELDTYARAALQVIIGHLGGLLSSATGFLLNLFIFFIALYYLLKEGPALKRAIVKLSPLYDTDDEFVFKKLELAINSVVRGSLLIALIQGVLATAGYLLFGVPNAVLWGTTTAIAALIPGVGTALVMGPVVIYLFVTGAMGQALGLLVWGTVAVGLIDNLLGPKLIGRGAQLHPLLILLSVLGGLALFGPAGLFLGPLSVSLFLAILSIHAHTLRRE</sequence>
<dbReference type="PANTHER" id="PTHR21716:SF4">
    <property type="entry name" value="TRANSMEMBRANE PROTEIN 245"/>
    <property type="match status" value="1"/>
</dbReference>
<dbReference type="Proteomes" id="UP000178091">
    <property type="component" value="Unassembled WGS sequence"/>
</dbReference>
<gene>
    <name evidence="7" type="ORF">A3F55_02340</name>
</gene>